<gene>
    <name evidence="2" type="primary">ydaF_3</name>
    <name evidence="2" type="ORF">BN990_02735</name>
</gene>
<feature type="domain" description="N-acetyltransferase" evidence="1">
    <location>
        <begin position="10"/>
        <end position="167"/>
    </location>
</feature>
<dbReference type="InterPro" id="IPR000182">
    <property type="entry name" value="GNAT_dom"/>
</dbReference>
<dbReference type="SUPFAM" id="SSF55729">
    <property type="entry name" value="Acyl-CoA N-acyltransferases (Nat)"/>
    <property type="match status" value="1"/>
</dbReference>
<sequence length="182" mass="21395">MFYHRLNPDTELRILEHRHAEALFILTDRSRYHLRKWLPWIDYTQTVQHTLSFIDAALKQFSANNGFQAGIWYKGELAGIIGLHTINWENRSTSIGYWLGEQYQGNGLITQSCQAIISYCFQHLQLNRIEIRVATENKKSAAIPERLGFQKEGRLRKAEWLYNRYVDHDVFGLVKADLQRTI</sequence>
<dbReference type="Proteomes" id="UP000028875">
    <property type="component" value="Unassembled WGS sequence"/>
</dbReference>
<keyword evidence="2" id="KW-0808">Transferase</keyword>
<dbReference type="PROSITE" id="PS51186">
    <property type="entry name" value="GNAT"/>
    <property type="match status" value="1"/>
</dbReference>
<dbReference type="EMBL" id="CCDP010000002">
    <property type="protein sequence ID" value="CDQ40413.1"/>
    <property type="molecule type" value="Genomic_DNA"/>
</dbReference>
<dbReference type="AlphaFoldDB" id="A0A024QCZ8"/>
<name>A0A024QCZ8_9BACI</name>
<organism evidence="2 3">
    <name type="scientific">Virgibacillus massiliensis</name>
    <dbReference type="NCBI Taxonomy" id="1462526"/>
    <lineage>
        <taxon>Bacteria</taxon>
        <taxon>Bacillati</taxon>
        <taxon>Bacillota</taxon>
        <taxon>Bacilli</taxon>
        <taxon>Bacillales</taxon>
        <taxon>Bacillaceae</taxon>
        <taxon>Virgibacillus</taxon>
    </lineage>
</organism>
<dbReference type="GO" id="GO:0008999">
    <property type="term" value="F:protein-N-terminal-alanine acetyltransferase activity"/>
    <property type="evidence" value="ECO:0007669"/>
    <property type="project" value="TreeGrafter"/>
</dbReference>
<reference evidence="3" key="2">
    <citation type="submission" date="2014-05" db="EMBL/GenBank/DDBJ databases">
        <title>Draft genome sequence of Virgibacillus massiliensis Vm-5.</title>
        <authorList>
            <person name="Khelaifia S."/>
            <person name="Croce O."/>
            <person name="Lagier J.C."/>
            <person name="Raoult D."/>
        </authorList>
    </citation>
    <scope>NUCLEOTIDE SEQUENCE [LARGE SCALE GENOMIC DNA]</scope>
    <source>
        <strain evidence="3">Vm-5</strain>
    </source>
</reference>
<dbReference type="STRING" id="1462526.BN990_02735"/>
<proteinExistence type="predicted"/>
<dbReference type="GO" id="GO:0005737">
    <property type="term" value="C:cytoplasm"/>
    <property type="evidence" value="ECO:0007669"/>
    <property type="project" value="TreeGrafter"/>
</dbReference>
<dbReference type="eggNOG" id="COG1670">
    <property type="taxonomic scope" value="Bacteria"/>
</dbReference>
<dbReference type="RefSeq" id="WP_021291868.1">
    <property type="nucleotide sequence ID" value="NZ_BNER01000004.1"/>
</dbReference>
<accession>A0A024QCZ8</accession>
<dbReference type="PANTHER" id="PTHR43441:SF12">
    <property type="entry name" value="RIBOSOMAL N-ACETYLTRANSFERASE YDAF-RELATED"/>
    <property type="match status" value="1"/>
</dbReference>
<reference evidence="2 3" key="1">
    <citation type="submission" date="2014-03" db="EMBL/GenBank/DDBJ databases">
        <authorList>
            <person name="Urmite Genomes U."/>
        </authorList>
    </citation>
    <scope>NUCLEOTIDE SEQUENCE [LARGE SCALE GENOMIC DNA]</scope>
    <source>
        <strain evidence="2 3">Vm-5</strain>
    </source>
</reference>
<comment type="caution">
    <text evidence="2">The sequence shown here is derived from an EMBL/GenBank/DDBJ whole genome shotgun (WGS) entry which is preliminary data.</text>
</comment>
<evidence type="ECO:0000313" key="3">
    <source>
        <dbReference type="Proteomes" id="UP000028875"/>
    </source>
</evidence>
<dbReference type="GO" id="GO:1990189">
    <property type="term" value="F:protein N-terminal-serine acetyltransferase activity"/>
    <property type="evidence" value="ECO:0007669"/>
    <property type="project" value="TreeGrafter"/>
</dbReference>
<evidence type="ECO:0000259" key="1">
    <source>
        <dbReference type="PROSITE" id="PS51186"/>
    </source>
</evidence>
<dbReference type="Gene3D" id="3.40.630.30">
    <property type="match status" value="1"/>
</dbReference>
<keyword evidence="3" id="KW-1185">Reference proteome</keyword>
<evidence type="ECO:0000313" key="2">
    <source>
        <dbReference type="EMBL" id="CDQ40413.1"/>
    </source>
</evidence>
<dbReference type="InterPro" id="IPR016181">
    <property type="entry name" value="Acyl_CoA_acyltransferase"/>
</dbReference>
<dbReference type="InterPro" id="IPR051908">
    <property type="entry name" value="Ribosomal_N-acetyltransferase"/>
</dbReference>
<dbReference type="OrthoDB" id="9799321at2"/>
<protein>
    <submittedName>
        <fullName evidence="2">Putative ribosomal N-acetyltransferase YdaF</fullName>
    </submittedName>
</protein>
<dbReference type="PANTHER" id="PTHR43441">
    <property type="entry name" value="RIBOSOMAL-PROTEIN-SERINE ACETYLTRANSFERASE"/>
    <property type="match status" value="1"/>
</dbReference>
<dbReference type="Pfam" id="PF13302">
    <property type="entry name" value="Acetyltransf_3"/>
    <property type="match status" value="1"/>
</dbReference>